<feature type="transmembrane region" description="Helical" evidence="6">
    <location>
        <begin position="6"/>
        <end position="30"/>
    </location>
</feature>
<dbReference type="EMBL" id="PXOA01000687">
    <property type="protein sequence ID" value="RFU73203.1"/>
    <property type="molecule type" value="Genomic_DNA"/>
</dbReference>
<evidence type="ECO:0000256" key="1">
    <source>
        <dbReference type="ARBA" id="ARBA00004141"/>
    </source>
</evidence>
<keyword evidence="3 6" id="KW-1133">Transmembrane helix</keyword>
<evidence type="ECO:0000256" key="6">
    <source>
        <dbReference type="SAM" id="Phobius"/>
    </source>
</evidence>
<feature type="domain" description="Rhodopsin" evidence="7">
    <location>
        <begin position="26"/>
        <end position="289"/>
    </location>
</feature>
<dbReference type="STRING" id="490622.A0A395NBW0"/>
<dbReference type="InterPro" id="IPR049326">
    <property type="entry name" value="Rhodopsin_dom_fungi"/>
</dbReference>
<evidence type="ECO:0000256" key="4">
    <source>
        <dbReference type="ARBA" id="ARBA00023136"/>
    </source>
</evidence>
<feature type="transmembrane region" description="Helical" evidence="6">
    <location>
        <begin position="209"/>
        <end position="227"/>
    </location>
</feature>
<evidence type="ECO:0000259" key="7">
    <source>
        <dbReference type="Pfam" id="PF20684"/>
    </source>
</evidence>
<keyword evidence="9" id="KW-1185">Reference proteome</keyword>
<comment type="subcellular location">
    <subcellularLocation>
        <location evidence="1">Membrane</location>
        <topology evidence="1">Multi-pass membrane protein</topology>
    </subcellularLocation>
</comment>
<keyword evidence="4 6" id="KW-0472">Membrane</keyword>
<feature type="transmembrane region" description="Helical" evidence="6">
    <location>
        <begin position="130"/>
        <end position="155"/>
    </location>
</feature>
<feature type="transmembrane region" description="Helical" evidence="6">
    <location>
        <begin position="175"/>
        <end position="197"/>
    </location>
</feature>
<organism evidence="8 9">
    <name type="scientific">Trichoderma arundinaceum</name>
    <dbReference type="NCBI Taxonomy" id="490622"/>
    <lineage>
        <taxon>Eukaryota</taxon>
        <taxon>Fungi</taxon>
        <taxon>Dikarya</taxon>
        <taxon>Ascomycota</taxon>
        <taxon>Pezizomycotina</taxon>
        <taxon>Sordariomycetes</taxon>
        <taxon>Hypocreomycetidae</taxon>
        <taxon>Hypocreales</taxon>
        <taxon>Hypocreaceae</taxon>
        <taxon>Trichoderma</taxon>
    </lineage>
</organism>
<comment type="caution">
    <text evidence="8">The sequence shown here is derived from an EMBL/GenBank/DDBJ whole genome shotgun (WGS) entry which is preliminary data.</text>
</comment>
<dbReference type="InterPro" id="IPR052337">
    <property type="entry name" value="SAT4-like"/>
</dbReference>
<evidence type="ECO:0000256" key="5">
    <source>
        <dbReference type="ARBA" id="ARBA00038359"/>
    </source>
</evidence>
<dbReference type="GO" id="GO:0016020">
    <property type="term" value="C:membrane"/>
    <property type="evidence" value="ECO:0007669"/>
    <property type="project" value="UniProtKB-SubCell"/>
</dbReference>
<accession>A0A395NBW0</accession>
<dbReference type="AlphaFoldDB" id="A0A395NBW0"/>
<dbReference type="PANTHER" id="PTHR33048:SF47">
    <property type="entry name" value="INTEGRAL MEMBRANE PROTEIN-RELATED"/>
    <property type="match status" value="1"/>
</dbReference>
<gene>
    <name evidence="8" type="ORF">TARUN_9059</name>
</gene>
<name>A0A395NBW0_TRIAR</name>
<evidence type="ECO:0000313" key="9">
    <source>
        <dbReference type="Proteomes" id="UP000266272"/>
    </source>
</evidence>
<proteinExistence type="inferred from homology"/>
<evidence type="ECO:0000256" key="2">
    <source>
        <dbReference type="ARBA" id="ARBA00022692"/>
    </source>
</evidence>
<dbReference type="Pfam" id="PF20684">
    <property type="entry name" value="Fung_rhodopsin"/>
    <property type="match status" value="1"/>
</dbReference>
<reference evidence="8 9" key="1">
    <citation type="journal article" date="2018" name="PLoS Pathog.">
        <title>Evolution of structural diversity of trichothecenes, a family of toxins produced by plant pathogenic and entomopathogenic fungi.</title>
        <authorList>
            <person name="Proctor R.H."/>
            <person name="McCormick S.P."/>
            <person name="Kim H.S."/>
            <person name="Cardoza R.E."/>
            <person name="Stanley A.M."/>
            <person name="Lindo L."/>
            <person name="Kelly A."/>
            <person name="Brown D.W."/>
            <person name="Lee T."/>
            <person name="Vaughan M.M."/>
            <person name="Alexander N.J."/>
            <person name="Busman M."/>
            <person name="Gutierrez S."/>
        </authorList>
    </citation>
    <scope>NUCLEOTIDE SEQUENCE [LARGE SCALE GENOMIC DNA]</scope>
    <source>
        <strain evidence="8 9">IBT 40837</strain>
    </source>
</reference>
<dbReference type="Proteomes" id="UP000266272">
    <property type="component" value="Unassembled WGS sequence"/>
</dbReference>
<dbReference type="OrthoDB" id="3648173at2759"/>
<sequence length="419" mass="47047">MPESRVALFLSIDIAITILALGVVALRVGYRWSKSRVAISDYLVSTAMLAAMIHLVLDIIITASFGYGRHQSDLPLDLQGSYKTYLMFWLIQIFTKLPLLFSKLSLTFVYHDLMRFVDHPLVKFSRMVNYTLMVVLTGFFTAATFVSMFACNPIYKSWLPKAPGHCIDTTVMFNYVTGSVNVSTSVCLICIPLPVLYLAKNKRIEIKQLTALVLFGLMYIQTTPLSYGRSLNPPSDTVISIVRLYMITDLYNVKTDFTWLIIPTHIMIVVEMNITIIASSVVVMRPCFQAIFDVIFPMSLYASHNASSRGESNYRGRRLDGYIISPDVNESAVRREELNSRRGARERILKTVDIELVSKDASTEDMLKGVMQNQLRNLIDSSNGADSRNTTSSNLDHNIHAIGVPGCIAIWKPNVNDAL</sequence>
<keyword evidence="2 6" id="KW-0812">Transmembrane</keyword>
<evidence type="ECO:0000313" key="8">
    <source>
        <dbReference type="EMBL" id="RFU73203.1"/>
    </source>
</evidence>
<feature type="transmembrane region" description="Helical" evidence="6">
    <location>
        <begin position="257"/>
        <end position="283"/>
    </location>
</feature>
<protein>
    <recommendedName>
        <fullName evidence="7">Rhodopsin domain-containing protein</fullName>
    </recommendedName>
</protein>
<evidence type="ECO:0000256" key="3">
    <source>
        <dbReference type="ARBA" id="ARBA00022989"/>
    </source>
</evidence>
<comment type="similarity">
    <text evidence="5">Belongs to the SAT4 family.</text>
</comment>
<dbReference type="PANTHER" id="PTHR33048">
    <property type="entry name" value="PTH11-LIKE INTEGRAL MEMBRANE PROTEIN (AFU_ORTHOLOGUE AFUA_5G11245)"/>
    <property type="match status" value="1"/>
</dbReference>
<feature type="transmembrane region" description="Helical" evidence="6">
    <location>
        <begin position="42"/>
        <end position="67"/>
    </location>
</feature>
<feature type="transmembrane region" description="Helical" evidence="6">
    <location>
        <begin position="87"/>
        <end position="110"/>
    </location>
</feature>